<gene>
    <name evidence="5" type="ORF">AKG95_15130</name>
</gene>
<evidence type="ECO:0000256" key="3">
    <source>
        <dbReference type="ARBA" id="ARBA00022840"/>
    </source>
</evidence>
<dbReference type="Pfam" id="PF00004">
    <property type="entry name" value="AAA"/>
    <property type="match status" value="1"/>
</dbReference>
<evidence type="ECO:0000313" key="5">
    <source>
        <dbReference type="EMBL" id="OHV96851.1"/>
    </source>
</evidence>
<dbReference type="SUPFAM" id="SSF52540">
    <property type="entry name" value="P-loop containing nucleoside triphosphate hydrolases"/>
    <property type="match status" value="1"/>
</dbReference>
<dbReference type="AlphaFoldDB" id="A0A1S1UAV1"/>
<evidence type="ECO:0000256" key="2">
    <source>
        <dbReference type="ARBA" id="ARBA00022741"/>
    </source>
</evidence>
<dbReference type="CDD" id="cd19481">
    <property type="entry name" value="RecA-like_protease"/>
    <property type="match status" value="1"/>
</dbReference>
<dbReference type="Gene3D" id="3.40.50.300">
    <property type="entry name" value="P-loop containing nucleotide triphosphate hydrolases"/>
    <property type="match status" value="1"/>
</dbReference>
<keyword evidence="3" id="KW-0067">ATP-binding</keyword>
<comment type="similarity">
    <text evidence="1">Belongs to the AAA ATPase family.</text>
</comment>
<dbReference type="GO" id="GO:0016887">
    <property type="term" value="F:ATP hydrolysis activity"/>
    <property type="evidence" value="ECO:0007669"/>
    <property type="project" value="InterPro"/>
</dbReference>
<dbReference type="PANTHER" id="PTHR23073">
    <property type="entry name" value="26S PROTEASOME REGULATORY SUBUNIT"/>
    <property type="match status" value="1"/>
</dbReference>
<dbReference type="SMART" id="SM00382">
    <property type="entry name" value="AAA"/>
    <property type="match status" value="1"/>
</dbReference>
<dbReference type="EMBL" id="LFKP01000008">
    <property type="protein sequence ID" value="OHV96851.1"/>
    <property type="molecule type" value="Genomic_DNA"/>
</dbReference>
<accession>A0A1S1UAV1</accession>
<dbReference type="InterPro" id="IPR027417">
    <property type="entry name" value="P-loop_NTPase"/>
</dbReference>
<name>A0A1S1UAV1_9BURK</name>
<dbReference type="Proteomes" id="UP000179840">
    <property type="component" value="Unassembled WGS sequence"/>
</dbReference>
<feature type="domain" description="AAA+ ATPase" evidence="4">
    <location>
        <begin position="234"/>
        <end position="361"/>
    </location>
</feature>
<evidence type="ECO:0000259" key="4">
    <source>
        <dbReference type="SMART" id="SM00382"/>
    </source>
</evidence>
<proteinExistence type="inferred from homology"/>
<dbReference type="InterPro" id="IPR003959">
    <property type="entry name" value="ATPase_AAA_core"/>
</dbReference>
<organism evidence="5 6">
    <name type="scientific">Janthinobacterium lividum</name>
    <dbReference type="NCBI Taxonomy" id="29581"/>
    <lineage>
        <taxon>Bacteria</taxon>
        <taxon>Pseudomonadati</taxon>
        <taxon>Pseudomonadota</taxon>
        <taxon>Betaproteobacteria</taxon>
        <taxon>Burkholderiales</taxon>
        <taxon>Oxalobacteraceae</taxon>
        <taxon>Janthinobacterium</taxon>
    </lineage>
</organism>
<protein>
    <recommendedName>
        <fullName evidence="4">AAA+ ATPase domain-containing protein</fullName>
    </recommendedName>
</protein>
<dbReference type="InterPro" id="IPR003593">
    <property type="entry name" value="AAA+_ATPase"/>
</dbReference>
<comment type="caution">
    <text evidence="5">The sequence shown here is derived from an EMBL/GenBank/DDBJ whole genome shotgun (WGS) entry which is preliminary data.</text>
</comment>
<dbReference type="GO" id="GO:0005524">
    <property type="term" value="F:ATP binding"/>
    <property type="evidence" value="ECO:0007669"/>
    <property type="project" value="UniProtKB-KW"/>
</dbReference>
<evidence type="ECO:0000256" key="1">
    <source>
        <dbReference type="ARBA" id="ARBA00006914"/>
    </source>
</evidence>
<sequence>MTAAKALEAELAWLDAVIAASMAQYFQRADAPRMPEPPTLPAHAPYALALRKWGLSAEERLVLILALAPHVRPQALDSFLIRNASLDVPFSEFGGQGGSHRGFWPTAETASFLLAGDRLAARMATHRLFGAGAPLRRLGLLAWDEWPADGAAPRTLLGHPLQLGREALSLLVTGESCLPDYDGGLSVRRLSTTLDWDQLVLAPQLQDKVDEIRAWIEHRDALLRGWGLERRIKPGFRSLFYGPPGTGKSLTAALLGKQSGLPVYRIELSMLVSKYAGETEKNLARVFEQAGQQDWILYFDAADALFGKRGANEDVARLLQRIEDFPGVVILASNLKGNIDEACAGRFQSMPHFPMPGRTERLRLWQGAFAPPCRLAPDCALDALADEFELSGGAIINVLRHAALACLRRGSEEIGMDDVRQGVRRELRQDACLSLLEKRV</sequence>
<reference evidence="5 6" key="1">
    <citation type="submission" date="2015-06" db="EMBL/GenBank/DDBJ databases">
        <title>Draft genome sequencing of a biphenyl-degrading bacterium, Janthinobacterium lividum MEG1.</title>
        <authorList>
            <person name="Shimodaira J."/>
            <person name="Hatta T."/>
        </authorList>
    </citation>
    <scope>NUCLEOTIDE SEQUENCE [LARGE SCALE GENOMIC DNA]</scope>
    <source>
        <strain evidence="5 6">MEG1</strain>
    </source>
</reference>
<evidence type="ECO:0000313" key="6">
    <source>
        <dbReference type="Proteomes" id="UP000179840"/>
    </source>
</evidence>
<keyword evidence="2" id="KW-0547">Nucleotide-binding</keyword>
<dbReference type="InterPro" id="IPR050221">
    <property type="entry name" value="26S_Proteasome_ATPase"/>
</dbReference>